<gene>
    <name evidence="2" type="ORF">QJ522_22870</name>
</gene>
<dbReference type="RefSeq" id="WP_349247324.1">
    <property type="nucleotide sequence ID" value="NZ_JASCXX010000108.1"/>
</dbReference>
<accession>A0AAW6U202</accession>
<organism evidence="2 3">
    <name type="scientific">Anaerobaca lacustris</name>
    <dbReference type="NCBI Taxonomy" id="3044600"/>
    <lineage>
        <taxon>Bacteria</taxon>
        <taxon>Pseudomonadati</taxon>
        <taxon>Planctomycetota</taxon>
        <taxon>Phycisphaerae</taxon>
        <taxon>Sedimentisphaerales</taxon>
        <taxon>Anaerobacaceae</taxon>
        <taxon>Anaerobaca</taxon>
    </lineage>
</organism>
<feature type="non-terminal residue" evidence="2">
    <location>
        <position position="1"/>
    </location>
</feature>
<sequence>GDATALHGRAKKSKKAVAAEIREGLAQPTGGRKEYTDDEGNVTRVVAWFGYKLHLLVDAKHEVSLAYRTTSANASDGHTLPALLPQAQANVGESRMQTLAYDMAADDGKIHQRLAKAQIRPVIKNRRLWKDEFERLLPGHDGTSHVVYDEAGTLYCYDHVSSTPVKHRMSYIGYEPQRQTIKYRCPARHEGWTCPSEAVCNAGK</sequence>
<protein>
    <submittedName>
        <fullName evidence="2">Transposase</fullName>
    </submittedName>
</protein>
<name>A0AAW6U202_9BACT</name>
<feature type="non-terminal residue" evidence="2">
    <location>
        <position position="204"/>
    </location>
</feature>
<evidence type="ECO:0000313" key="3">
    <source>
        <dbReference type="Proteomes" id="UP001431776"/>
    </source>
</evidence>
<comment type="caution">
    <text evidence="2">The sequence shown here is derived from an EMBL/GenBank/DDBJ whole genome shotgun (WGS) entry which is preliminary data.</text>
</comment>
<dbReference type="InterPro" id="IPR002559">
    <property type="entry name" value="Transposase_11"/>
</dbReference>
<dbReference type="Pfam" id="PF01609">
    <property type="entry name" value="DDE_Tnp_1"/>
    <property type="match status" value="1"/>
</dbReference>
<dbReference type="Proteomes" id="UP001431776">
    <property type="component" value="Unassembled WGS sequence"/>
</dbReference>
<evidence type="ECO:0000259" key="1">
    <source>
        <dbReference type="Pfam" id="PF01609"/>
    </source>
</evidence>
<dbReference type="GO" id="GO:0004803">
    <property type="term" value="F:transposase activity"/>
    <property type="evidence" value="ECO:0007669"/>
    <property type="project" value="InterPro"/>
</dbReference>
<dbReference type="GO" id="GO:0006313">
    <property type="term" value="P:DNA transposition"/>
    <property type="evidence" value="ECO:0007669"/>
    <property type="project" value="InterPro"/>
</dbReference>
<dbReference type="EMBL" id="JASCXX010000108">
    <property type="protein sequence ID" value="MDI6451920.1"/>
    <property type="molecule type" value="Genomic_DNA"/>
</dbReference>
<feature type="domain" description="Transposase IS4-like" evidence="1">
    <location>
        <begin position="47"/>
        <end position="138"/>
    </location>
</feature>
<proteinExistence type="predicted"/>
<evidence type="ECO:0000313" key="2">
    <source>
        <dbReference type="EMBL" id="MDI6451920.1"/>
    </source>
</evidence>
<dbReference type="GO" id="GO:0003677">
    <property type="term" value="F:DNA binding"/>
    <property type="evidence" value="ECO:0007669"/>
    <property type="project" value="InterPro"/>
</dbReference>
<keyword evidence="3" id="KW-1185">Reference proteome</keyword>
<dbReference type="AlphaFoldDB" id="A0AAW6U202"/>
<reference evidence="2" key="1">
    <citation type="submission" date="2023-05" db="EMBL/GenBank/DDBJ databases">
        <title>Anaerotaeda fermentans gen. nov., sp. nov., a novel anaerobic planctomycete of the new family within the order Sedimentisphaerales isolated from Taman Peninsula, Russia.</title>
        <authorList>
            <person name="Khomyakova M.A."/>
            <person name="Merkel A.Y."/>
            <person name="Slobodkin A.I."/>
        </authorList>
    </citation>
    <scope>NUCLEOTIDE SEQUENCE</scope>
    <source>
        <strain evidence="2">M17dextr</strain>
    </source>
</reference>